<dbReference type="InterPro" id="IPR036890">
    <property type="entry name" value="HATPase_C_sf"/>
</dbReference>
<accession>A0A179B6U4</accession>
<dbReference type="RefSeq" id="WP_064220155.1">
    <property type="nucleotide sequence ID" value="NZ_LVXZ01000238.1"/>
</dbReference>
<sequence>MEKHQLEDASNGIWMCYSHGKLIDTDENTYTAAMLLTWKHIAELRAKLSQELGRDVVLTPRDLAQVPLPAETLQFLSLGEENRIIGDAIANSCIEQIWGRELARATRDALIELLRNAFSHGKAANATIDIQASYIEVSDNGQQFDSTTLTGLSGGGGSLSLVALREDHGATIVFRSEYVSGQNLNRLTLVRKPADISSATPCSVSIDHTTMATLHHQLQTLTACNTIYVLLEL</sequence>
<protein>
    <recommendedName>
        <fullName evidence="3">Histidine kinase/HSP90-like ATPase domain-containing protein</fullName>
    </recommendedName>
</protein>
<proteinExistence type="predicted"/>
<dbReference type="SUPFAM" id="SSF55874">
    <property type="entry name" value="ATPase domain of HSP90 chaperone/DNA topoisomerase II/histidine kinase"/>
    <property type="match status" value="1"/>
</dbReference>
<evidence type="ECO:0000313" key="1">
    <source>
        <dbReference type="EMBL" id="OAP87432.1"/>
    </source>
</evidence>
<gene>
    <name evidence="1" type="ORF">A4H96_14030</name>
</gene>
<dbReference type="OrthoDB" id="9052589at2"/>
<keyword evidence="2" id="KW-1185">Reference proteome</keyword>
<evidence type="ECO:0008006" key="3">
    <source>
        <dbReference type="Google" id="ProtNLM"/>
    </source>
</evidence>
<dbReference type="Gene3D" id="3.30.565.10">
    <property type="entry name" value="Histidine kinase-like ATPase, C-terminal domain"/>
    <property type="match status" value="1"/>
</dbReference>
<dbReference type="EMBL" id="LVXZ01000238">
    <property type="protein sequence ID" value="OAP87432.1"/>
    <property type="molecule type" value="Genomic_DNA"/>
</dbReference>
<evidence type="ECO:0000313" key="2">
    <source>
        <dbReference type="Proteomes" id="UP000078302"/>
    </source>
</evidence>
<dbReference type="AlphaFoldDB" id="A0A179B6U4"/>
<dbReference type="Proteomes" id="UP000078302">
    <property type="component" value="Unassembled WGS sequence"/>
</dbReference>
<comment type="caution">
    <text evidence="1">The sequence shown here is derived from an EMBL/GenBank/DDBJ whole genome shotgun (WGS) entry which is preliminary data.</text>
</comment>
<reference evidence="1 2" key="1">
    <citation type="submission" date="2016-04" db="EMBL/GenBank/DDBJ databases">
        <title>Acidithiobacillus ferrooxidans genome sequencing and assembly.</title>
        <authorList>
            <person name="Zhou Z."/>
        </authorList>
    </citation>
    <scope>NUCLEOTIDE SEQUENCE [LARGE SCALE GENOMIC DNA]</scope>
    <source>
        <strain evidence="1 2">BY0502</strain>
    </source>
</reference>
<organism evidence="1 2">
    <name type="scientific">Acidithiobacillus ferrooxidans</name>
    <name type="common">Thiobacillus ferrooxidans</name>
    <dbReference type="NCBI Taxonomy" id="920"/>
    <lineage>
        <taxon>Bacteria</taxon>
        <taxon>Pseudomonadati</taxon>
        <taxon>Pseudomonadota</taxon>
        <taxon>Acidithiobacillia</taxon>
        <taxon>Acidithiobacillales</taxon>
        <taxon>Acidithiobacillaceae</taxon>
        <taxon>Acidithiobacillus</taxon>
    </lineage>
</organism>
<name>A0A179B6U4_ACIFR</name>